<evidence type="ECO:0000256" key="10">
    <source>
        <dbReference type="ARBA" id="ARBA00047937"/>
    </source>
</evidence>
<comment type="subunit">
    <text evidence="3 11">Tetramer of two alpha and two beta subunits.</text>
</comment>
<evidence type="ECO:0000256" key="4">
    <source>
        <dbReference type="ARBA" id="ARBA00022490"/>
    </source>
</evidence>
<keyword evidence="8 11" id="KW-0648">Protein biosynthesis</keyword>
<reference evidence="15" key="1">
    <citation type="journal article" date="2019" name="Int. J. Syst. Evol. Microbiol.">
        <title>The Global Catalogue of Microorganisms (GCM) 10K type strain sequencing project: providing services to taxonomists for standard genome sequencing and annotation.</title>
        <authorList>
            <consortium name="The Broad Institute Genomics Platform"/>
            <consortium name="The Broad Institute Genome Sequencing Center for Infectious Disease"/>
            <person name="Wu L."/>
            <person name="Ma J."/>
        </authorList>
    </citation>
    <scope>NUCLEOTIDE SEQUENCE [LARGE SCALE GENOMIC DNA]</scope>
    <source>
        <strain evidence="15">ICMP 19515</strain>
    </source>
</reference>
<feature type="region of interest" description="Disordered" evidence="12">
    <location>
        <begin position="682"/>
        <end position="722"/>
    </location>
</feature>
<evidence type="ECO:0000256" key="8">
    <source>
        <dbReference type="ARBA" id="ARBA00022917"/>
    </source>
</evidence>
<organism evidence="14 15">
    <name type="scientific">Mesorhizobium cantuariense</name>
    <dbReference type="NCBI Taxonomy" id="1300275"/>
    <lineage>
        <taxon>Bacteria</taxon>
        <taxon>Pseudomonadati</taxon>
        <taxon>Pseudomonadota</taxon>
        <taxon>Alphaproteobacteria</taxon>
        <taxon>Hyphomicrobiales</taxon>
        <taxon>Phyllobacteriaceae</taxon>
        <taxon>Mesorhizobium</taxon>
    </lineage>
</organism>
<dbReference type="GO" id="GO:0004820">
    <property type="term" value="F:glycine-tRNA ligase activity"/>
    <property type="evidence" value="ECO:0007669"/>
    <property type="project" value="UniProtKB-EC"/>
</dbReference>
<dbReference type="RefSeq" id="WP_378978604.1">
    <property type="nucleotide sequence ID" value="NZ_JBHRVD010000001.1"/>
</dbReference>
<keyword evidence="5 11" id="KW-0436">Ligase</keyword>
<keyword evidence="4 11" id="KW-0963">Cytoplasm</keyword>
<keyword evidence="9 11" id="KW-0030">Aminoacyl-tRNA synthetase</keyword>
<protein>
    <recommendedName>
        <fullName evidence="11">Glycine--tRNA ligase beta subunit</fullName>
        <ecNumber evidence="11">6.1.1.14</ecNumber>
    </recommendedName>
    <alternativeName>
        <fullName evidence="11">Glycyl-tRNA synthetase beta subunit</fullName>
        <shortName evidence="11">GlyRS</shortName>
    </alternativeName>
</protein>
<dbReference type="HAMAP" id="MF_00255">
    <property type="entry name" value="Gly_tRNA_synth_beta"/>
    <property type="match status" value="1"/>
</dbReference>
<dbReference type="PRINTS" id="PR01045">
    <property type="entry name" value="TRNASYNTHGB"/>
</dbReference>
<dbReference type="Pfam" id="PF02092">
    <property type="entry name" value="tRNA_synt_2f"/>
    <property type="match status" value="2"/>
</dbReference>
<dbReference type="PANTHER" id="PTHR30075:SF2">
    <property type="entry name" value="GLYCINE--TRNA LIGASE, CHLOROPLASTIC_MITOCHONDRIAL 2"/>
    <property type="match status" value="1"/>
</dbReference>
<dbReference type="Pfam" id="PF05746">
    <property type="entry name" value="DALR_1"/>
    <property type="match status" value="1"/>
</dbReference>
<evidence type="ECO:0000313" key="14">
    <source>
        <dbReference type="EMBL" id="MFC3321977.1"/>
    </source>
</evidence>
<dbReference type="PROSITE" id="PS50861">
    <property type="entry name" value="AA_TRNA_LIGASE_II_GLYAB"/>
    <property type="match status" value="1"/>
</dbReference>
<evidence type="ECO:0000256" key="1">
    <source>
        <dbReference type="ARBA" id="ARBA00004496"/>
    </source>
</evidence>
<dbReference type="InterPro" id="IPR015944">
    <property type="entry name" value="Gly-tRNA-synth_bsu"/>
</dbReference>
<dbReference type="Proteomes" id="UP001595648">
    <property type="component" value="Unassembled WGS sequence"/>
</dbReference>
<gene>
    <name evidence="11" type="primary">glyS</name>
    <name evidence="14" type="ORF">ACFOJ9_09315</name>
</gene>
<evidence type="ECO:0000256" key="5">
    <source>
        <dbReference type="ARBA" id="ARBA00022598"/>
    </source>
</evidence>
<evidence type="ECO:0000256" key="12">
    <source>
        <dbReference type="SAM" id="MobiDB-lite"/>
    </source>
</evidence>
<evidence type="ECO:0000256" key="6">
    <source>
        <dbReference type="ARBA" id="ARBA00022741"/>
    </source>
</evidence>
<dbReference type="EMBL" id="JBHRVD010000001">
    <property type="protein sequence ID" value="MFC3321977.1"/>
    <property type="molecule type" value="Genomic_DNA"/>
</dbReference>
<comment type="catalytic activity">
    <reaction evidence="10 11">
        <text>tRNA(Gly) + glycine + ATP = glycyl-tRNA(Gly) + AMP + diphosphate</text>
        <dbReference type="Rhea" id="RHEA:16013"/>
        <dbReference type="Rhea" id="RHEA-COMP:9664"/>
        <dbReference type="Rhea" id="RHEA-COMP:9683"/>
        <dbReference type="ChEBI" id="CHEBI:30616"/>
        <dbReference type="ChEBI" id="CHEBI:33019"/>
        <dbReference type="ChEBI" id="CHEBI:57305"/>
        <dbReference type="ChEBI" id="CHEBI:78442"/>
        <dbReference type="ChEBI" id="CHEBI:78522"/>
        <dbReference type="ChEBI" id="CHEBI:456215"/>
        <dbReference type="EC" id="6.1.1.14"/>
    </reaction>
</comment>
<accession>A0ABV7MLP3</accession>
<dbReference type="EC" id="6.1.1.14" evidence="11"/>
<keyword evidence="15" id="KW-1185">Reference proteome</keyword>
<comment type="caution">
    <text evidence="14">The sequence shown here is derived from an EMBL/GenBank/DDBJ whole genome shotgun (WGS) entry which is preliminary data.</text>
</comment>
<sequence length="862" mass="93463">MPDLLLELRSEEIPARMQRKAAGDLRKMLTDGLVEAGLTYEAAREYWTPRRLTLDIRGLTARSKDIREEIKGPSTSAPDQAVQGFLRKAGLSSVAEAHVHSDPKNGDFYVAHIAKPGRAAEEIIAELVPGIIRSFPWPKSMRWGPASAKPGSLRWVRPLQSILCTFGPETEEPVVVDFEMDGIRAGNVTYGHRFHAPDAITVRRFDDYVSKLEAAKVVLDADRRKEIILADARNLAFANGLDLVEDDGLLEEVSGLVEWPVVLMGEFEEAFLAIPAEVIRLTIRANQKCFVTTRLISPLEGEMSAKPTEGGGSREALAPSVPSPVGLTPSGLPAISPSRGEISQLSNRFILTANIEAKDGGKEIAHGNGKVVRARLSDALYFWTTDQGDLPDLDQLEASAEKFGLDLGKPLDQRMARLDHLGVTFHAKLGTQGERVERIARLAEELAPIVGADPALARRAAVLAKADLTTEVVGEFPELQGAMGRKYALLQGEHASVAAAAEEHYKPQGPSDYVPSDPVSVTVALADKLDTLVGFWAIDEKPTGSKDPYALRRAALGVVRILIENGVSLGLFSAVMNAYRPIGLYLDLNSSKELDYNLRLSTALADALSHLADEEELYTQFEIGWDRHFVYRAVEVVAAEDASDLLGFFHDRLKVYLRDQGARHDLIDAVLAAGSRPISPLVGEMSAKPTEGGAVPPTSQREAPPSGLPAISPTRGEIGQSPNDDLLQIVRRVEALGSFLDTEDGKNLLAGTKRAANILAAEEKKKTAVAETVEPALFREDTEKSLFAAVNQAEKQAGEAIQNDDFSGALLALSVLREPVDSFFEHVLVNDEDLSVRANRLALLARIRAATGQVADFSKIAG</sequence>
<evidence type="ECO:0000256" key="2">
    <source>
        <dbReference type="ARBA" id="ARBA00008226"/>
    </source>
</evidence>
<evidence type="ECO:0000256" key="11">
    <source>
        <dbReference type="HAMAP-Rule" id="MF_00255"/>
    </source>
</evidence>
<dbReference type="PANTHER" id="PTHR30075">
    <property type="entry name" value="GLYCYL-TRNA SYNTHETASE"/>
    <property type="match status" value="1"/>
</dbReference>
<proteinExistence type="inferred from homology"/>
<name>A0ABV7MLP3_9HYPH</name>
<evidence type="ECO:0000256" key="9">
    <source>
        <dbReference type="ARBA" id="ARBA00023146"/>
    </source>
</evidence>
<comment type="subcellular location">
    <subcellularLocation>
        <location evidence="1 11">Cytoplasm</location>
    </subcellularLocation>
</comment>
<comment type="similarity">
    <text evidence="2 11">Belongs to the class-II aminoacyl-tRNA synthetase family.</text>
</comment>
<keyword evidence="6 11" id="KW-0547">Nucleotide-binding</keyword>
<evidence type="ECO:0000313" key="15">
    <source>
        <dbReference type="Proteomes" id="UP001595648"/>
    </source>
</evidence>
<evidence type="ECO:0000256" key="7">
    <source>
        <dbReference type="ARBA" id="ARBA00022840"/>
    </source>
</evidence>
<feature type="domain" description="DALR anticodon binding" evidence="13">
    <location>
        <begin position="752"/>
        <end position="848"/>
    </location>
</feature>
<feature type="region of interest" description="Disordered" evidence="12">
    <location>
        <begin position="302"/>
        <end position="323"/>
    </location>
</feature>
<keyword evidence="7 11" id="KW-0067">ATP-binding</keyword>
<evidence type="ECO:0000256" key="3">
    <source>
        <dbReference type="ARBA" id="ARBA00011209"/>
    </source>
</evidence>
<dbReference type="InterPro" id="IPR006194">
    <property type="entry name" value="Gly-tRNA-synth_heterodimer"/>
</dbReference>
<dbReference type="InterPro" id="IPR008909">
    <property type="entry name" value="DALR_anticod-bd"/>
</dbReference>
<dbReference type="SUPFAM" id="SSF109604">
    <property type="entry name" value="HD-domain/PDEase-like"/>
    <property type="match status" value="1"/>
</dbReference>
<evidence type="ECO:0000259" key="13">
    <source>
        <dbReference type="Pfam" id="PF05746"/>
    </source>
</evidence>